<feature type="domain" description="Methylguanine DNA methyltransferase ribonuclease-like" evidence="10">
    <location>
        <begin position="2"/>
        <end position="72"/>
    </location>
</feature>
<comment type="miscellaneous">
    <text evidence="8">This enzyme catalyzes only one turnover and therefore is not strictly catalytic. According to one definition, an enzyme is a biocatalyst that acts repeatedly and over many reaction cycles.</text>
</comment>
<accession>A0ABY6BKL8</accession>
<comment type="catalytic activity">
    <reaction evidence="7 8">
        <text>a 6-O-methyl-2'-deoxyguanosine in DNA + L-cysteinyl-[protein] = S-methyl-L-cysteinyl-[protein] + a 2'-deoxyguanosine in DNA</text>
        <dbReference type="Rhea" id="RHEA:24000"/>
        <dbReference type="Rhea" id="RHEA-COMP:10131"/>
        <dbReference type="Rhea" id="RHEA-COMP:10132"/>
        <dbReference type="Rhea" id="RHEA-COMP:11367"/>
        <dbReference type="Rhea" id="RHEA-COMP:11368"/>
        <dbReference type="ChEBI" id="CHEBI:29950"/>
        <dbReference type="ChEBI" id="CHEBI:82612"/>
        <dbReference type="ChEBI" id="CHEBI:85445"/>
        <dbReference type="ChEBI" id="CHEBI:85448"/>
        <dbReference type="EC" id="2.1.1.63"/>
    </reaction>
</comment>
<evidence type="ECO:0000256" key="1">
    <source>
        <dbReference type="ARBA" id="ARBA00001286"/>
    </source>
</evidence>
<dbReference type="InterPro" id="IPR001497">
    <property type="entry name" value="MethylDNA_cys_MeTrfase_AS"/>
</dbReference>
<evidence type="ECO:0000259" key="9">
    <source>
        <dbReference type="Pfam" id="PF01035"/>
    </source>
</evidence>
<dbReference type="SUPFAM" id="SSF46767">
    <property type="entry name" value="Methylated DNA-protein cysteine methyltransferase, C-terminal domain"/>
    <property type="match status" value="1"/>
</dbReference>
<feature type="active site" description="Nucleophile; methyl group acceptor" evidence="8">
    <location>
        <position position="127"/>
    </location>
</feature>
<dbReference type="Pfam" id="PF01035">
    <property type="entry name" value="DNA_binding_1"/>
    <property type="match status" value="1"/>
</dbReference>
<evidence type="ECO:0000256" key="5">
    <source>
        <dbReference type="ARBA" id="ARBA00022763"/>
    </source>
</evidence>
<dbReference type="InterPro" id="IPR036388">
    <property type="entry name" value="WH-like_DNA-bd_sf"/>
</dbReference>
<keyword evidence="4 8" id="KW-0808">Transferase</keyword>
<name>A0ABY6BKL8_9GAMM</name>
<protein>
    <recommendedName>
        <fullName evidence="8">Methylated-DNA--protein-cysteine methyltransferase</fullName>
        <ecNumber evidence="8">2.1.1.63</ecNumber>
    </recommendedName>
    <alternativeName>
        <fullName evidence="8">6-O-methylguanine-DNA methyltransferase</fullName>
        <shortName evidence="8">MGMT</shortName>
    </alternativeName>
    <alternativeName>
        <fullName evidence="8">O-6-methylguanine-DNA-alkyltransferase</fullName>
    </alternativeName>
</protein>
<evidence type="ECO:0000259" key="10">
    <source>
        <dbReference type="Pfam" id="PF02870"/>
    </source>
</evidence>
<evidence type="ECO:0000256" key="6">
    <source>
        <dbReference type="ARBA" id="ARBA00023204"/>
    </source>
</evidence>
<dbReference type="InterPro" id="IPR036217">
    <property type="entry name" value="MethylDNA_cys_MeTrfase_DNAb"/>
</dbReference>
<evidence type="ECO:0000256" key="7">
    <source>
        <dbReference type="ARBA" id="ARBA00049348"/>
    </source>
</evidence>
<keyword evidence="12" id="KW-1185">Reference proteome</keyword>
<dbReference type="CDD" id="cd06445">
    <property type="entry name" value="ATase"/>
    <property type="match status" value="1"/>
</dbReference>
<comment type="similarity">
    <text evidence="8">Belongs to the MGMT family.</text>
</comment>
<dbReference type="PANTHER" id="PTHR10815:SF5">
    <property type="entry name" value="METHYLATED-DNA--PROTEIN-CYSTEINE METHYLTRANSFERASE"/>
    <property type="match status" value="1"/>
</dbReference>
<sequence>MMHYDILSTPIGPLLLAGDANGLVRIDFPEHGAAASPAPGWVHDPACFADAREQLLDYFDGRRFAFDLPLQLRGTPFQLQVWNALLTIACGDTCSYGDLASRLGRPSASRAVGAANGANPIPIIVPCHRVIGSRGELTGFGGGLPLKRWLLDHERRYAPPPPLHLR</sequence>
<dbReference type="PROSITE" id="PS00374">
    <property type="entry name" value="MGMT"/>
    <property type="match status" value="1"/>
</dbReference>
<dbReference type="NCBIfam" id="TIGR00589">
    <property type="entry name" value="ogt"/>
    <property type="match status" value="1"/>
</dbReference>
<reference evidence="11" key="1">
    <citation type="submission" date="2022-09" db="EMBL/GenBank/DDBJ databases">
        <title>Tahibacter sp. nov., isolated from a fresh water.</title>
        <authorList>
            <person name="Baek J.H."/>
            <person name="Lee J.K."/>
            <person name="Kim J.M."/>
            <person name="Jeon C.O."/>
        </authorList>
    </citation>
    <scope>NUCLEOTIDE SEQUENCE</scope>
    <source>
        <strain evidence="11">W38</strain>
    </source>
</reference>
<dbReference type="EMBL" id="CP104694">
    <property type="protein sequence ID" value="UXI69131.1"/>
    <property type="molecule type" value="Genomic_DNA"/>
</dbReference>
<comment type="function">
    <text evidence="8">Involved in the cellular defense against the biological effects of O6-methylguanine (O6-MeG) and O4-methylthymine (O4-MeT) in DNA. Repairs the methylated nucleobase in DNA by stoichiometrically transferring the methyl group to a cysteine residue in the enzyme. This is a suicide reaction: the enzyme is irreversibly inactivated.</text>
</comment>
<evidence type="ECO:0000256" key="8">
    <source>
        <dbReference type="HAMAP-Rule" id="MF_00772"/>
    </source>
</evidence>
<organism evidence="11 12">
    <name type="scientific">Tahibacter amnicola</name>
    <dbReference type="NCBI Taxonomy" id="2976241"/>
    <lineage>
        <taxon>Bacteria</taxon>
        <taxon>Pseudomonadati</taxon>
        <taxon>Pseudomonadota</taxon>
        <taxon>Gammaproteobacteria</taxon>
        <taxon>Lysobacterales</taxon>
        <taxon>Rhodanobacteraceae</taxon>
        <taxon>Tahibacter</taxon>
    </lineage>
</organism>
<dbReference type="Gene3D" id="3.30.160.70">
    <property type="entry name" value="Methylated DNA-protein cysteine methyltransferase domain"/>
    <property type="match status" value="1"/>
</dbReference>
<dbReference type="InterPro" id="IPR023546">
    <property type="entry name" value="MGMT"/>
</dbReference>
<dbReference type="InterPro" id="IPR008332">
    <property type="entry name" value="MethylG_MeTrfase_N"/>
</dbReference>
<dbReference type="InterPro" id="IPR036631">
    <property type="entry name" value="MGMT_N_sf"/>
</dbReference>
<evidence type="ECO:0000313" key="11">
    <source>
        <dbReference type="EMBL" id="UXI69131.1"/>
    </source>
</evidence>
<comment type="catalytic activity">
    <reaction evidence="1 8">
        <text>a 4-O-methyl-thymidine in DNA + L-cysteinyl-[protein] = a thymidine in DNA + S-methyl-L-cysteinyl-[protein]</text>
        <dbReference type="Rhea" id="RHEA:53428"/>
        <dbReference type="Rhea" id="RHEA-COMP:10131"/>
        <dbReference type="Rhea" id="RHEA-COMP:10132"/>
        <dbReference type="Rhea" id="RHEA-COMP:13555"/>
        <dbReference type="Rhea" id="RHEA-COMP:13556"/>
        <dbReference type="ChEBI" id="CHEBI:29950"/>
        <dbReference type="ChEBI" id="CHEBI:82612"/>
        <dbReference type="ChEBI" id="CHEBI:137386"/>
        <dbReference type="ChEBI" id="CHEBI:137387"/>
        <dbReference type="EC" id="2.1.1.63"/>
    </reaction>
</comment>
<keyword evidence="3 8" id="KW-0489">Methyltransferase</keyword>
<evidence type="ECO:0000256" key="2">
    <source>
        <dbReference type="ARBA" id="ARBA00022490"/>
    </source>
</evidence>
<keyword evidence="5 8" id="KW-0227">DNA damage</keyword>
<proteinExistence type="inferred from homology"/>
<dbReference type="PANTHER" id="PTHR10815">
    <property type="entry name" value="METHYLATED-DNA--PROTEIN-CYSTEINE METHYLTRANSFERASE"/>
    <property type="match status" value="1"/>
</dbReference>
<comment type="subcellular location">
    <subcellularLocation>
        <location evidence="8">Cytoplasm</location>
    </subcellularLocation>
</comment>
<feature type="domain" description="Methylated-DNA-[protein]-cysteine S-methyltransferase DNA binding" evidence="9">
    <location>
        <begin position="76"/>
        <end position="155"/>
    </location>
</feature>
<keyword evidence="2 8" id="KW-0963">Cytoplasm</keyword>
<dbReference type="Gene3D" id="1.10.10.10">
    <property type="entry name" value="Winged helix-like DNA-binding domain superfamily/Winged helix DNA-binding domain"/>
    <property type="match status" value="1"/>
</dbReference>
<dbReference type="SUPFAM" id="SSF53155">
    <property type="entry name" value="Methylated DNA-protein cysteine methyltransferase domain"/>
    <property type="match status" value="1"/>
</dbReference>
<dbReference type="EC" id="2.1.1.63" evidence="8"/>
<dbReference type="InterPro" id="IPR014048">
    <property type="entry name" value="MethylDNA_cys_MeTrfase_DNA-bd"/>
</dbReference>
<evidence type="ECO:0000313" key="12">
    <source>
        <dbReference type="Proteomes" id="UP001064632"/>
    </source>
</evidence>
<dbReference type="HAMAP" id="MF_00772">
    <property type="entry name" value="OGT"/>
    <property type="match status" value="1"/>
</dbReference>
<dbReference type="Proteomes" id="UP001064632">
    <property type="component" value="Chromosome"/>
</dbReference>
<keyword evidence="6 8" id="KW-0234">DNA repair</keyword>
<evidence type="ECO:0000256" key="3">
    <source>
        <dbReference type="ARBA" id="ARBA00022603"/>
    </source>
</evidence>
<dbReference type="Pfam" id="PF02870">
    <property type="entry name" value="Methyltransf_1N"/>
    <property type="match status" value="1"/>
</dbReference>
<gene>
    <name evidence="11" type="ORF">N4264_05630</name>
</gene>
<evidence type="ECO:0000256" key="4">
    <source>
        <dbReference type="ARBA" id="ARBA00022679"/>
    </source>
</evidence>